<dbReference type="AlphaFoldDB" id="A0A9P0QRI9"/>
<evidence type="ECO:0000256" key="7">
    <source>
        <dbReference type="ARBA" id="ARBA00070326"/>
    </source>
</evidence>
<evidence type="ECO:0000256" key="6">
    <source>
        <dbReference type="ARBA" id="ARBA00037226"/>
    </source>
</evidence>
<dbReference type="InterPro" id="IPR036967">
    <property type="entry name" value="Ribosomal_uS11_sf"/>
</dbReference>
<keyword evidence="3 8" id="KW-0689">Ribosomal protein</keyword>
<evidence type="ECO:0000256" key="3">
    <source>
        <dbReference type="ARBA" id="ARBA00022980"/>
    </source>
</evidence>
<name>A0A9P0QRI9_9ASCO</name>
<evidence type="ECO:0000256" key="2">
    <source>
        <dbReference type="ARBA" id="ARBA00006194"/>
    </source>
</evidence>
<dbReference type="GO" id="GO:0005739">
    <property type="term" value="C:mitochondrion"/>
    <property type="evidence" value="ECO:0007669"/>
    <property type="project" value="UniProtKB-SubCell"/>
</dbReference>
<keyword evidence="9" id="KW-1185">Reference proteome</keyword>
<keyword evidence="5" id="KW-0687">Ribonucleoprotein</keyword>
<evidence type="ECO:0000313" key="9">
    <source>
        <dbReference type="Proteomes" id="UP000837801"/>
    </source>
</evidence>
<dbReference type="OrthoDB" id="1654884at2759"/>
<dbReference type="EMBL" id="CAKXYY010000011">
    <property type="protein sequence ID" value="CAH2353603.1"/>
    <property type="molecule type" value="Genomic_DNA"/>
</dbReference>
<dbReference type="SUPFAM" id="SSF53137">
    <property type="entry name" value="Translational machinery components"/>
    <property type="match status" value="1"/>
</dbReference>
<gene>
    <name evidence="8" type="ORF">CLIB1423_11S03488</name>
</gene>
<dbReference type="GO" id="GO:1990904">
    <property type="term" value="C:ribonucleoprotein complex"/>
    <property type="evidence" value="ECO:0007669"/>
    <property type="project" value="UniProtKB-KW"/>
</dbReference>
<keyword evidence="4" id="KW-0496">Mitochondrion</keyword>
<comment type="subcellular location">
    <subcellularLocation>
        <location evidence="1">Mitochondrion</location>
    </subcellularLocation>
</comment>
<reference evidence="8" key="1">
    <citation type="submission" date="2022-03" db="EMBL/GenBank/DDBJ databases">
        <authorList>
            <person name="Legras J.-L."/>
            <person name="Devillers H."/>
            <person name="Grondin C."/>
        </authorList>
    </citation>
    <scope>NUCLEOTIDE SEQUENCE</scope>
    <source>
        <strain evidence="8">CLIB 1423</strain>
    </source>
</reference>
<sequence length="228" mass="25554">MLKTISNVGLYKSLQVIPKSSVSFRSFASTPSIFNSSSSPTSFKDILDSTSTIGTSGNAKSTITATASEQTSRKNRKNERIVLWKLNGTFNKHNTHLTLSAVVEDLDFLDKNPNLSYNEQVLYYLNLPHHPKAHISAGQLGFRKAQRAEYEAGYQVTNKMFKLIEEKRFLGPNDKIELILKNFGKGREAFLSALQGKEGLYVKPHIVRISDDTKIKFGGTRAKKARRL</sequence>
<dbReference type="Gene3D" id="3.30.420.80">
    <property type="entry name" value="Ribosomal protein S11"/>
    <property type="match status" value="1"/>
</dbReference>
<organism evidence="8 9">
    <name type="scientific">[Candida] railenensis</name>
    <dbReference type="NCBI Taxonomy" id="45579"/>
    <lineage>
        <taxon>Eukaryota</taxon>
        <taxon>Fungi</taxon>
        <taxon>Dikarya</taxon>
        <taxon>Ascomycota</taxon>
        <taxon>Saccharomycotina</taxon>
        <taxon>Pichiomycetes</taxon>
        <taxon>Debaryomycetaceae</taxon>
        <taxon>Kurtzmaniella</taxon>
    </lineage>
</organism>
<dbReference type="GO" id="GO:0006412">
    <property type="term" value="P:translation"/>
    <property type="evidence" value="ECO:0007669"/>
    <property type="project" value="InterPro"/>
</dbReference>
<evidence type="ECO:0000256" key="5">
    <source>
        <dbReference type="ARBA" id="ARBA00023274"/>
    </source>
</evidence>
<dbReference type="GO" id="GO:0003735">
    <property type="term" value="F:structural constituent of ribosome"/>
    <property type="evidence" value="ECO:0007669"/>
    <property type="project" value="InterPro"/>
</dbReference>
<protein>
    <recommendedName>
        <fullName evidence="7">Small ribosomal subunit protein uS11m</fullName>
    </recommendedName>
</protein>
<proteinExistence type="inferred from homology"/>
<accession>A0A9P0QRI9</accession>
<comment type="similarity">
    <text evidence="2">Belongs to the universal ribosomal protein uS11 family.</text>
</comment>
<comment type="function">
    <text evidence="6">Component of the mitochondrial ribosome (mitoribosome), a dedicated translation machinery responsible for the synthesis of mitochondrial genome-encoded proteins, including at least some of the essential transmembrane subunits of the mitochondrial respiratory chain. The mitoribosomes are attached to the mitochondrial inner membrane and translation products are cotranslationally integrated into the membrane.</text>
</comment>
<dbReference type="FunFam" id="3.30.420.80:FF:000011">
    <property type="entry name" value="37S ribosomal protein S18, mitochondrial"/>
    <property type="match status" value="1"/>
</dbReference>
<evidence type="ECO:0000256" key="1">
    <source>
        <dbReference type="ARBA" id="ARBA00004173"/>
    </source>
</evidence>
<evidence type="ECO:0000256" key="4">
    <source>
        <dbReference type="ARBA" id="ARBA00023128"/>
    </source>
</evidence>
<dbReference type="Proteomes" id="UP000837801">
    <property type="component" value="Unassembled WGS sequence"/>
</dbReference>
<dbReference type="GO" id="GO:0005840">
    <property type="term" value="C:ribosome"/>
    <property type="evidence" value="ECO:0007669"/>
    <property type="project" value="UniProtKB-KW"/>
</dbReference>
<comment type="caution">
    <text evidence="8">The sequence shown here is derived from an EMBL/GenBank/DDBJ whole genome shotgun (WGS) entry which is preliminary data.</text>
</comment>
<evidence type="ECO:0000313" key="8">
    <source>
        <dbReference type="EMBL" id="CAH2353603.1"/>
    </source>
</evidence>